<proteinExistence type="predicted"/>
<sequence>MTQAPKHPLHYRDFQFYWLARLTAMLGHNAMVMALGWAVYDVARSTYGVRAAALRLGLVGLAQFLPFLICNPLAGLAADRHDRRKVVRGALIGQLCFLVPLCLLAARGGLSLMVLYVVAAGFAASRAFYMPAMNALLSATVPPETLPRAIALGAIAGRVGGILGPVLGGYAYAVSPGAAFGFAAALLVLSLCAQMLISADASHSRGSRGRPLDLMREGLAYVRSNRLLFGTITLDMFATLLGGVTALLPVYARDILHVGPDGLGLLRAASSVGALGTALFVSWRPVGSHVGAKMLGAVGIYGVFTVVFGLSTSFWLSAGCLAVLGAADMVSVLIRQTLMQLSTPDDMRGRVGAISTLFVSASNELGEMESGLAAALLGPVGAVVFGGVASIAIAAGWARLFPSLLDAHGFENRPVA</sequence>
<dbReference type="RefSeq" id="WP_183623780.1">
    <property type="nucleotide sequence ID" value="NZ_JACIDX010000004.1"/>
</dbReference>
<dbReference type="GO" id="GO:0005886">
    <property type="term" value="C:plasma membrane"/>
    <property type="evidence" value="ECO:0007669"/>
    <property type="project" value="UniProtKB-SubCell"/>
</dbReference>
<name>A0A7W6CD45_9SPHN</name>
<dbReference type="GO" id="GO:0022857">
    <property type="term" value="F:transmembrane transporter activity"/>
    <property type="evidence" value="ECO:0007669"/>
    <property type="project" value="InterPro"/>
</dbReference>
<dbReference type="Proteomes" id="UP000548867">
    <property type="component" value="Unassembled WGS sequence"/>
</dbReference>
<dbReference type="InterPro" id="IPR036259">
    <property type="entry name" value="MFS_trans_sf"/>
</dbReference>
<protein>
    <submittedName>
        <fullName evidence="8">MFS family permease</fullName>
    </submittedName>
</protein>
<organism evidence="8 9">
    <name type="scientific">Novosphingobium sediminicola</name>
    <dbReference type="NCBI Taxonomy" id="563162"/>
    <lineage>
        <taxon>Bacteria</taxon>
        <taxon>Pseudomonadati</taxon>
        <taxon>Pseudomonadota</taxon>
        <taxon>Alphaproteobacteria</taxon>
        <taxon>Sphingomonadales</taxon>
        <taxon>Sphingomonadaceae</taxon>
        <taxon>Novosphingobium</taxon>
    </lineage>
</organism>
<keyword evidence="4 7" id="KW-0812">Transmembrane</keyword>
<comment type="subcellular location">
    <subcellularLocation>
        <location evidence="1">Cell membrane</location>
        <topology evidence="1">Multi-pass membrane protein</topology>
    </subcellularLocation>
</comment>
<dbReference type="AlphaFoldDB" id="A0A7W6CD45"/>
<feature type="transmembrane region" description="Helical" evidence="7">
    <location>
        <begin position="52"/>
        <end position="74"/>
    </location>
</feature>
<keyword evidence="9" id="KW-1185">Reference proteome</keyword>
<feature type="transmembrane region" description="Helical" evidence="7">
    <location>
        <begin position="112"/>
        <end position="129"/>
    </location>
</feature>
<feature type="transmembrane region" description="Helical" evidence="7">
    <location>
        <begin position="290"/>
        <end position="308"/>
    </location>
</feature>
<accession>A0A7W6CD45</accession>
<dbReference type="PANTHER" id="PTHR23513">
    <property type="entry name" value="INTEGRAL MEMBRANE EFFLUX PROTEIN-RELATED"/>
    <property type="match status" value="1"/>
</dbReference>
<dbReference type="SUPFAM" id="SSF103473">
    <property type="entry name" value="MFS general substrate transporter"/>
    <property type="match status" value="1"/>
</dbReference>
<feature type="transmembrane region" description="Helical" evidence="7">
    <location>
        <begin position="227"/>
        <end position="252"/>
    </location>
</feature>
<keyword evidence="3" id="KW-1003">Cell membrane</keyword>
<dbReference type="PANTHER" id="PTHR23513:SF9">
    <property type="entry name" value="ENTEROBACTIN EXPORTER ENTS"/>
    <property type="match status" value="1"/>
</dbReference>
<keyword evidence="2" id="KW-0813">Transport</keyword>
<dbReference type="Pfam" id="PF07690">
    <property type="entry name" value="MFS_1"/>
    <property type="match status" value="1"/>
</dbReference>
<feature type="transmembrane region" description="Helical" evidence="7">
    <location>
        <begin position="150"/>
        <end position="172"/>
    </location>
</feature>
<keyword evidence="5 7" id="KW-1133">Transmembrane helix</keyword>
<keyword evidence="6 7" id="KW-0472">Membrane</keyword>
<evidence type="ECO:0000313" key="8">
    <source>
        <dbReference type="EMBL" id="MBB3954348.1"/>
    </source>
</evidence>
<dbReference type="InterPro" id="IPR011701">
    <property type="entry name" value="MFS"/>
</dbReference>
<evidence type="ECO:0000256" key="4">
    <source>
        <dbReference type="ARBA" id="ARBA00022692"/>
    </source>
</evidence>
<reference evidence="8 9" key="1">
    <citation type="submission" date="2020-08" db="EMBL/GenBank/DDBJ databases">
        <title>Genomic Encyclopedia of Type Strains, Phase IV (KMG-IV): sequencing the most valuable type-strain genomes for metagenomic binning, comparative biology and taxonomic classification.</title>
        <authorList>
            <person name="Goeker M."/>
        </authorList>
    </citation>
    <scope>NUCLEOTIDE SEQUENCE [LARGE SCALE GENOMIC DNA]</scope>
    <source>
        <strain evidence="8 9">DSM 27057</strain>
    </source>
</reference>
<evidence type="ECO:0000313" key="9">
    <source>
        <dbReference type="Proteomes" id="UP000548867"/>
    </source>
</evidence>
<gene>
    <name evidence="8" type="ORF">GGR38_001275</name>
</gene>
<feature type="transmembrane region" description="Helical" evidence="7">
    <location>
        <begin position="16"/>
        <end position="40"/>
    </location>
</feature>
<comment type="caution">
    <text evidence="8">The sequence shown here is derived from an EMBL/GenBank/DDBJ whole genome shotgun (WGS) entry which is preliminary data.</text>
</comment>
<dbReference type="EMBL" id="JACIDX010000004">
    <property type="protein sequence ID" value="MBB3954348.1"/>
    <property type="molecule type" value="Genomic_DNA"/>
</dbReference>
<feature type="transmembrane region" description="Helical" evidence="7">
    <location>
        <begin position="372"/>
        <end position="398"/>
    </location>
</feature>
<evidence type="ECO:0000256" key="6">
    <source>
        <dbReference type="ARBA" id="ARBA00023136"/>
    </source>
</evidence>
<feature type="transmembrane region" description="Helical" evidence="7">
    <location>
        <begin position="86"/>
        <end position="106"/>
    </location>
</feature>
<evidence type="ECO:0000256" key="5">
    <source>
        <dbReference type="ARBA" id="ARBA00022989"/>
    </source>
</evidence>
<feature type="transmembrane region" description="Helical" evidence="7">
    <location>
        <begin position="178"/>
        <end position="199"/>
    </location>
</feature>
<dbReference type="Gene3D" id="1.20.1250.20">
    <property type="entry name" value="MFS general substrate transporter like domains"/>
    <property type="match status" value="1"/>
</dbReference>
<dbReference type="CDD" id="cd06173">
    <property type="entry name" value="MFS_MefA_like"/>
    <property type="match status" value="1"/>
</dbReference>
<feature type="transmembrane region" description="Helical" evidence="7">
    <location>
        <begin position="264"/>
        <end position="283"/>
    </location>
</feature>
<evidence type="ECO:0000256" key="7">
    <source>
        <dbReference type="SAM" id="Phobius"/>
    </source>
</evidence>
<evidence type="ECO:0000256" key="3">
    <source>
        <dbReference type="ARBA" id="ARBA00022475"/>
    </source>
</evidence>
<evidence type="ECO:0000256" key="2">
    <source>
        <dbReference type="ARBA" id="ARBA00022448"/>
    </source>
</evidence>
<evidence type="ECO:0000256" key="1">
    <source>
        <dbReference type="ARBA" id="ARBA00004651"/>
    </source>
</evidence>